<keyword evidence="1" id="KW-0812">Transmembrane</keyword>
<protein>
    <submittedName>
        <fullName evidence="2">Uncharacterized protein</fullName>
    </submittedName>
</protein>
<feature type="transmembrane region" description="Helical" evidence="1">
    <location>
        <begin position="148"/>
        <end position="169"/>
    </location>
</feature>
<proteinExistence type="predicted"/>
<evidence type="ECO:0000313" key="2">
    <source>
        <dbReference type="EMBL" id="SEG16318.1"/>
    </source>
</evidence>
<dbReference type="RefSeq" id="WP_103906065.1">
    <property type="nucleotide sequence ID" value="NZ_CP049246.1"/>
</dbReference>
<gene>
    <name evidence="2" type="ORF">SAMN05421877_105153</name>
</gene>
<organism evidence="2 3">
    <name type="scientific">Sphingobacterium lactis</name>
    <dbReference type="NCBI Taxonomy" id="797291"/>
    <lineage>
        <taxon>Bacteria</taxon>
        <taxon>Pseudomonadati</taxon>
        <taxon>Bacteroidota</taxon>
        <taxon>Sphingobacteriia</taxon>
        <taxon>Sphingobacteriales</taxon>
        <taxon>Sphingobacteriaceae</taxon>
        <taxon>Sphingobacterium</taxon>
    </lineage>
</organism>
<evidence type="ECO:0000256" key="1">
    <source>
        <dbReference type="SAM" id="Phobius"/>
    </source>
</evidence>
<dbReference type="Proteomes" id="UP000236731">
    <property type="component" value="Unassembled WGS sequence"/>
</dbReference>
<reference evidence="3" key="1">
    <citation type="submission" date="2016-10" db="EMBL/GenBank/DDBJ databases">
        <authorList>
            <person name="Varghese N."/>
            <person name="Submissions S."/>
        </authorList>
    </citation>
    <scope>NUCLEOTIDE SEQUENCE [LARGE SCALE GENOMIC DNA]</scope>
    <source>
        <strain evidence="3">DSM 22361</strain>
    </source>
</reference>
<dbReference type="OrthoDB" id="1340494at2"/>
<keyword evidence="1" id="KW-0472">Membrane</keyword>
<dbReference type="EMBL" id="FNUT01000005">
    <property type="protein sequence ID" value="SEG16318.1"/>
    <property type="molecule type" value="Genomic_DNA"/>
</dbReference>
<evidence type="ECO:0000313" key="3">
    <source>
        <dbReference type="Proteomes" id="UP000236731"/>
    </source>
</evidence>
<keyword evidence="1" id="KW-1133">Transmembrane helix</keyword>
<name>A0A1H5XXC7_9SPHI</name>
<sequence length="275" mass="31126">MSQFENFKKDILLFYEEELAKGTLPEPLMMPTPAGLRDYALALSASEMTPDDHRVFKTFFDLEKKYDSLSEAIDRSDRDRLIPVQRFLMRTTISPREGVVKLAAILVDYPNRPFRIDAEARKITSPTEPHAEPIVGEPSVGIPKNKKIYLLIFAGAVVVLGIALALNLANPPKSCMVWAGERYEKVDCTVKLASGNPIIPLNEDKLAHFQKIMRTDTLTRWSAGKIWYAQINRKVEFYTEAGTHPVKTDRGLRLATEYMIHKYAGRNSTKPNKGE</sequence>
<dbReference type="AlphaFoldDB" id="A0A1H5XXC7"/>
<keyword evidence="3" id="KW-1185">Reference proteome</keyword>
<accession>A0A1H5XXC7</accession>